<reference evidence="10 11" key="1">
    <citation type="journal article" date="2018" name="Nat. Biotechnol.">
        <title>A standardized bacterial taxonomy based on genome phylogeny substantially revises the tree of life.</title>
        <authorList>
            <person name="Parks D.H."/>
            <person name="Chuvochina M."/>
            <person name="Waite D.W."/>
            <person name="Rinke C."/>
            <person name="Skarshewski A."/>
            <person name="Chaumeil P.A."/>
            <person name="Hugenholtz P."/>
        </authorList>
    </citation>
    <scope>NUCLEOTIDE SEQUENCE [LARGE SCALE GENOMIC DNA]</scope>
    <source>
        <strain evidence="10">UBA10707</strain>
    </source>
</reference>
<name>A0A356LKA5_9BURK</name>
<evidence type="ECO:0000256" key="2">
    <source>
        <dbReference type="ARBA" id="ARBA00004418"/>
    </source>
</evidence>
<dbReference type="InterPro" id="IPR030678">
    <property type="entry name" value="Peptide/Ni-bd"/>
</dbReference>
<dbReference type="GO" id="GO:0030288">
    <property type="term" value="C:outer membrane-bounded periplasmic space"/>
    <property type="evidence" value="ECO:0007669"/>
    <property type="project" value="TreeGrafter"/>
</dbReference>
<dbReference type="PANTHER" id="PTHR30290:SF32">
    <property type="entry name" value="GLUTATHIONE-BINDING PROTEIN GSIB"/>
    <property type="match status" value="1"/>
</dbReference>
<dbReference type="Gene3D" id="3.10.105.10">
    <property type="entry name" value="Dipeptide-binding Protein, Domain 3"/>
    <property type="match status" value="1"/>
</dbReference>
<comment type="caution">
    <text evidence="10">The sequence shown here is derived from an EMBL/GenBank/DDBJ whole genome shotgun (WGS) entry which is preliminary data.</text>
</comment>
<proteinExistence type="inferred from homology"/>
<dbReference type="InterPro" id="IPR039424">
    <property type="entry name" value="SBP_5"/>
</dbReference>
<keyword evidence="7" id="KW-0574">Periplasm</keyword>
<evidence type="ECO:0000256" key="8">
    <source>
        <dbReference type="SAM" id="SignalP"/>
    </source>
</evidence>
<evidence type="ECO:0000256" key="1">
    <source>
        <dbReference type="ARBA" id="ARBA00003489"/>
    </source>
</evidence>
<comment type="similarity">
    <text evidence="3">Belongs to the bacterial solute-binding protein 5 family.</text>
</comment>
<evidence type="ECO:0000256" key="6">
    <source>
        <dbReference type="ARBA" id="ARBA00022729"/>
    </source>
</evidence>
<keyword evidence="6 8" id="KW-0732">Signal</keyword>
<accession>A0A356LKA5</accession>
<protein>
    <recommendedName>
        <fullName evidence="4">Glutathione-binding protein GsiB</fullName>
    </recommendedName>
</protein>
<evidence type="ECO:0000256" key="3">
    <source>
        <dbReference type="ARBA" id="ARBA00005695"/>
    </source>
</evidence>
<evidence type="ECO:0000313" key="11">
    <source>
        <dbReference type="Proteomes" id="UP000264036"/>
    </source>
</evidence>
<dbReference type="PIRSF" id="PIRSF002741">
    <property type="entry name" value="MppA"/>
    <property type="match status" value="1"/>
</dbReference>
<dbReference type="Gene3D" id="3.90.76.10">
    <property type="entry name" value="Dipeptide-binding Protein, Domain 1"/>
    <property type="match status" value="1"/>
</dbReference>
<evidence type="ECO:0000313" key="10">
    <source>
        <dbReference type="EMBL" id="HBP31463.1"/>
    </source>
</evidence>
<dbReference type="InterPro" id="IPR000914">
    <property type="entry name" value="SBP_5_dom"/>
</dbReference>
<dbReference type="NCBIfam" id="NF011942">
    <property type="entry name" value="PRK15413.1"/>
    <property type="match status" value="1"/>
</dbReference>
<dbReference type="GO" id="GO:0042938">
    <property type="term" value="P:dipeptide transport"/>
    <property type="evidence" value="ECO:0007669"/>
    <property type="project" value="TreeGrafter"/>
</dbReference>
<dbReference type="CDD" id="cd08499">
    <property type="entry name" value="PBP2_Ylib_like"/>
    <property type="match status" value="1"/>
</dbReference>
<keyword evidence="5" id="KW-0813">Transport</keyword>
<feature type="domain" description="Solute-binding protein family 5" evidence="9">
    <location>
        <begin position="71"/>
        <end position="431"/>
    </location>
</feature>
<dbReference type="Gene3D" id="3.40.190.10">
    <property type="entry name" value="Periplasmic binding protein-like II"/>
    <property type="match status" value="1"/>
</dbReference>
<feature type="chain" id="PRO_5016924342" description="Glutathione-binding protein GsiB" evidence="8">
    <location>
        <begin position="28"/>
        <end position="516"/>
    </location>
</feature>
<dbReference type="EMBL" id="DOEK01000039">
    <property type="protein sequence ID" value="HBP31463.1"/>
    <property type="molecule type" value="Genomic_DNA"/>
</dbReference>
<comment type="subcellular location">
    <subcellularLocation>
        <location evidence="2">Periplasm</location>
    </subcellularLocation>
</comment>
<dbReference type="SUPFAM" id="SSF53850">
    <property type="entry name" value="Periplasmic binding protein-like II"/>
    <property type="match status" value="1"/>
</dbReference>
<dbReference type="FunFam" id="3.10.105.10:FF:000003">
    <property type="entry name" value="Glutathione ABC transporter substrate-binding protein GsiB"/>
    <property type="match status" value="1"/>
</dbReference>
<dbReference type="GO" id="GO:1904680">
    <property type="term" value="F:peptide transmembrane transporter activity"/>
    <property type="evidence" value="ECO:0007669"/>
    <property type="project" value="TreeGrafter"/>
</dbReference>
<evidence type="ECO:0000256" key="7">
    <source>
        <dbReference type="ARBA" id="ARBA00022764"/>
    </source>
</evidence>
<comment type="function">
    <text evidence="1">Part of the ABC transporter complex GsiABCD involved in glutathione import. Binds glutathione.</text>
</comment>
<sequence length="516" mass="58009">MKPIYLRRALLAPAMMACLAFSHSALAAKDVTVAVPYGFDSLDPYNTNSTQSQAVGKGWYEGLFMFDLDFKIHPLLATGFEVSEDGLTYTFKLRQDVKFHDGTDFNAEAVKVNFERVLNRDNALGRYNQFKGIANIEVIDPATVKITLKEPFSAFINNLTHPSAMMISPTALKKYGKQINLHPTGTGQYMFVEWNPGQNVKMKKFDGYWDKEHVAKVDSINFRVVTDNNTRAAVMQTGEAQFTYPIPYEQAAILKKNDKLDLLAEPSIIARYIAMNNLVKPFDNPKVRQAMNYAINKEALNKVVFNGYARVAEGVVPGKVEFSQKMKPWPYDPKKARELLAEAGYPQGFETTLWSAYNDGTSVKAIQFIQQQLRQVGVKVSVEALEAGQRVQRIDTVQNPKDAKVRMYYAGWSASTGEANWALSPLLAGDAWPPTFNNAAYYKNAQVDKDLADALKTTDKAAKTKFYKDAQEQIYKDAPWVFLNTADTVAARSKKLEGFHVMPDASYYFRDVSLKD</sequence>
<gene>
    <name evidence="10" type="ORF">DD666_18890</name>
</gene>
<feature type="signal peptide" evidence="8">
    <location>
        <begin position="1"/>
        <end position="27"/>
    </location>
</feature>
<evidence type="ECO:0000259" key="9">
    <source>
        <dbReference type="Pfam" id="PF00496"/>
    </source>
</evidence>
<evidence type="ECO:0000256" key="4">
    <source>
        <dbReference type="ARBA" id="ARBA00017393"/>
    </source>
</evidence>
<dbReference type="GO" id="GO:0043190">
    <property type="term" value="C:ATP-binding cassette (ABC) transporter complex"/>
    <property type="evidence" value="ECO:0007669"/>
    <property type="project" value="InterPro"/>
</dbReference>
<dbReference type="AlphaFoldDB" id="A0A356LKA5"/>
<dbReference type="Proteomes" id="UP000264036">
    <property type="component" value="Unassembled WGS sequence"/>
</dbReference>
<organism evidence="10 11">
    <name type="scientific">Advenella kashmirensis</name>
    <dbReference type="NCBI Taxonomy" id="310575"/>
    <lineage>
        <taxon>Bacteria</taxon>
        <taxon>Pseudomonadati</taxon>
        <taxon>Pseudomonadota</taxon>
        <taxon>Betaproteobacteria</taxon>
        <taxon>Burkholderiales</taxon>
        <taxon>Alcaligenaceae</taxon>
    </lineage>
</organism>
<evidence type="ECO:0000256" key="5">
    <source>
        <dbReference type="ARBA" id="ARBA00022448"/>
    </source>
</evidence>
<dbReference type="Pfam" id="PF00496">
    <property type="entry name" value="SBP_bac_5"/>
    <property type="match status" value="1"/>
</dbReference>
<dbReference type="PANTHER" id="PTHR30290">
    <property type="entry name" value="PERIPLASMIC BINDING COMPONENT OF ABC TRANSPORTER"/>
    <property type="match status" value="1"/>
</dbReference>